<keyword evidence="1" id="KW-0732">Signal</keyword>
<gene>
    <name evidence="2" type="ORF">N479_24690</name>
</gene>
<dbReference type="AlphaFoldDB" id="A0A0F6AII5"/>
<dbReference type="RefSeq" id="WP_046354075.1">
    <property type="nucleotide sequence ID" value="NZ_AUXW01000004.1"/>
</dbReference>
<evidence type="ECO:0008006" key="4">
    <source>
        <dbReference type="Google" id="ProtNLM"/>
    </source>
</evidence>
<feature type="chain" id="PRO_5002499742" description="Secreted protein" evidence="1">
    <location>
        <begin position="20"/>
        <end position="111"/>
    </location>
</feature>
<dbReference type="EMBL" id="AUXW01000004">
    <property type="protein sequence ID" value="KKE85756.1"/>
    <property type="molecule type" value="Genomic_DNA"/>
</dbReference>
<feature type="signal peptide" evidence="1">
    <location>
        <begin position="1"/>
        <end position="19"/>
    </location>
</feature>
<organism evidence="2 3">
    <name type="scientific">Pseudoalteromonas luteoviolacea S4054</name>
    <dbReference type="NCBI Taxonomy" id="1129367"/>
    <lineage>
        <taxon>Bacteria</taxon>
        <taxon>Pseudomonadati</taxon>
        <taxon>Pseudomonadota</taxon>
        <taxon>Gammaproteobacteria</taxon>
        <taxon>Alteromonadales</taxon>
        <taxon>Pseudoalteromonadaceae</taxon>
        <taxon>Pseudoalteromonas</taxon>
    </lineage>
</organism>
<evidence type="ECO:0000313" key="2">
    <source>
        <dbReference type="EMBL" id="KKE85756.1"/>
    </source>
</evidence>
<evidence type="ECO:0000256" key="1">
    <source>
        <dbReference type="SAM" id="SignalP"/>
    </source>
</evidence>
<protein>
    <recommendedName>
        <fullName evidence="4">Secreted protein</fullName>
    </recommendedName>
</protein>
<dbReference type="PATRIC" id="fig|1129367.4.peg.143"/>
<dbReference type="Proteomes" id="UP000033434">
    <property type="component" value="Unassembled WGS sequence"/>
</dbReference>
<proteinExistence type="predicted"/>
<sequence length="111" mass="11939">MIKLVIAALMGAAAFSSQANTCSSIGCTDTIETLFVNEGGQIYVGTPGNEKLANCSPVEGNYFSIATSSSNRQELYSLLLLAYSSKERVQLRVKEGTSGCTIAYARIDDRW</sequence>
<name>A0A0F6AII5_9GAMM</name>
<reference evidence="2 3" key="1">
    <citation type="journal article" date="2015" name="BMC Genomics">
        <title>Genome mining reveals unlocked bioactive potential of marine Gram-negative bacteria.</title>
        <authorList>
            <person name="Machado H."/>
            <person name="Sonnenschein E.C."/>
            <person name="Melchiorsen J."/>
            <person name="Gram L."/>
        </authorList>
    </citation>
    <scope>NUCLEOTIDE SEQUENCE [LARGE SCALE GENOMIC DNA]</scope>
    <source>
        <strain evidence="2 3">S4054</strain>
    </source>
</reference>
<accession>A0A0F6AII5</accession>
<dbReference type="PROSITE" id="PS51257">
    <property type="entry name" value="PROKAR_LIPOPROTEIN"/>
    <property type="match status" value="1"/>
</dbReference>
<evidence type="ECO:0000313" key="3">
    <source>
        <dbReference type="Proteomes" id="UP000033434"/>
    </source>
</evidence>
<comment type="caution">
    <text evidence="2">The sequence shown here is derived from an EMBL/GenBank/DDBJ whole genome shotgun (WGS) entry which is preliminary data.</text>
</comment>